<dbReference type="RefSeq" id="WP_125080929.1">
    <property type="nucleotide sequence ID" value="NZ_CP034248.1"/>
</dbReference>
<dbReference type="OrthoDB" id="9956027at2"/>
<gene>
    <name evidence="2" type="ORF">EIM92_00110</name>
</gene>
<protein>
    <submittedName>
        <fullName evidence="2">Uncharacterized protein</fullName>
    </submittedName>
</protein>
<sequence length="73" mass="8749">MALRRKKRYETPVGCSICKEKRAYHTIHGFTGYGGRTCCNDCYPQIQQEHKRQMEKENNFEPSEADYQTWMRL</sequence>
<dbReference type="Proteomes" id="UP000273145">
    <property type="component" value="Chromosome"/>
</dbReference>
<accession>A0A3Q8S396</accession>
<reference evidence="2 3" key="1">
    <citation type="submission" date="2018-11" db="EMBL/GenBank/DDBJ databases">
        <title>Genome sequencing of Paenibacillus lentus DSM25539(T).</title>
        <authorList>
            <person name="Kook J.-K."/>
            <person name="Park S.-N."/>
            <person name="Lim Y.K."/>
        </authorList>
    </citation>
    <scope>NUCLEOTIDE SEQUENCE [LARGE SCALE GENOMIC DNA]</scope>
    <source>
        <strain evidence="2 3">DSM 25539</strain>
    </source>
</reference>
<feature type="region of interest" description="Disordered" evidence="1">
    <location>
        <begin position="54"/>
        <end position="73"/>
    </location>
</feature>
<keyword evidence="3" id="KW-1185">Reference proteome</keyword>
<dbReference type="AlphaFoldDB" id="A0A3Q8S396"/>
<dbReference type="KEGG" id="plen:EIM92_00110"/>
<organism evidence="2 3">
    <name type="scientific">Paenibacillus lentus</name>
    <dbReference type="NCBI Taxonomy" id="1338368"/>
    <lineage>
        <taxon>Bacteria</taxon>
        <taxon>Bacillati</taxon>
        <taxon>Bacillota</taxon>
        <taxon>Bacilli</taxon>
        <taxon>Bacillales</taxon>
        <taxon>Paenibacillaceae</taxon>
        <taxon>Paenibacillus</taxon>
    </lineage>
</organism>
<proteinExistence type="predicted"/>
<name>A0A3Q8S396_9BACL</name>
<evidence type="ECO:0000313" key="2">
    <source>
        <dbReference type="EMBL" id="AZK44792.1"/>
    </source>
</evidence>
<evidence type="ECO:0000313" key="3">
    <source>
        <dbReference type="Proteomes" id="UP000273145"/>
    </source>
</evidence>
<evidence type="ECO:0000256" key="1">
    <source>
        <dbReference type="SAM" id="MobiDB-lite"/>
    </source>
</evidence>
<dbReference type="EMBL" id="CP034248">
    <property type="protein sequence ID" value="AZK44792.1"/>
    <property type="molecule type" value="Genomic_DNA"/>
</dbReference>